<dbReference type="InterPro" id="IPR000537">
    <property type="entry name" value="UbiA_prenyltransferase"/>
</dbReference>
<keyword evidence="4 14" id="KW-1003">Cell membrane</keyword>
<comment type="function">
    <text evidence="14">Converts heme B (protoheme IX) to heme O by substitution of the vinyl group on carbon 2 of heme B porphyrin ring with a hydroxyethyl farnesyl side group.</text>
</comment>
<dbReference type="EC" id="2.5.1.141" evidence="3 14"/>
<comment type="subcellular location">
    <subcellularLocation>
        <location evidence="1 14">Cell membrane</location>
        <topology evidence="1 14">Multi-pass membrane protein</topology>
    </subcellularLocation>
</comment>
<comment type="similarity">
    <text evidence="14">Belongs to the UbiA prenyltransferase family. Protoheme IX farnesyltransferase subfamily.</text>
</comment>
<evidence type="ECO:0000256" key="7">
    <source>
        <dbReference type="ARBA" id="ARBA00022989"/>
    </source>
</evidence>
<feature type="transmembrane region" description="Helical" evidence="14">
    <location>
        <begin position="197"/>
        <end position="216"/>
    </location>
</feature>
<keyword evidence="9 14" id="KW-0472">Membrane</keyword>
<feature type="transmembrane region" description="Helical" evidence="14">
    <location>
        <begin position="74"/>
        <end position="98"/>
    </location>
</feature>
<evidence type="ECO:0000256" key="10">
    <source>
        <dbReference type="ARBA" id="ARBA00030253"/>
    </source>
</evidence>
<evidence type="ECO:0000256" key="14">
    <source>
        <dbReference type="HAMAP-Rule" id="MF_00154"/>
    </source>
</evidence>
<feature type="transmembrane region" description="Helical" evidence="14">
    <location>
        <begin position="269"/>
        <end position="287"/>
    </location>
</feature>
<keyword evidence="16" id="KW-1185">Reference proteome</keyword>
<reference evidence="15 16" key="1">
    <citation type="journal article" date="2019" name="Int. J. Syst. Evol. Microbiol.">
        <title>The Global Catalogue of Microorganisms (GCM) 10K type strain sequencing project: providing services to taxonomists for standard genome sequencing and annotation.</title>
        <authorList>
            <consortium name="The Broad Institute Genomics Platform"/>
            <consortium name="The Broad Institute Genome Sequencing Center for Infectious Disease"/>
            <person name="Wu L."/>
            <person name="Ma J."/>
        </authorList>
    </citation>
    <scope>NUCLEOTIDE SEQUENCE [LARGE SCALE GENOMIC DNA]</scope>
    <source>
        <strain evidence="15 16">JCM 13518</strain>
    </source>
</reference>
<dbReference type="HAMAP" id="MF_00154">
    <property type="entry name" value="CyoE_CtaB"/>
    <property type="match status" value="1"/>
</dbReference>
<dbReference type="Gene3D" id="1.10.357.140">
    <property type="entry name" value="UbiA prenyltransferase"/>
    <property type="match status" value="1"/>
</dbReference>
<evidence type="ECO:0000256" key="2">
    <source>
        <dbReference type="ARBA" id="ARBA00004919"/>
    </source>
</evidence>
<evidence type="ECO:0000256" key="11">
    <source>
        <dbReference type="ARBA" id="ARBA00040810"/>
    </source>
</evidence>
<dbReference type="PANTHER" id="PTHR43448">
    <property type="entry name" value="PROTOHEME IX FARNESYLTRANSFERASE, MITOCHONDRIAL"/>
    <property type="match status" value="1"/>
</dbReference>
<evidence type="ECO:0000256" key="8">
    <source>
        <dbReference type="ARBA" id="ARBA00023133"/>
    </source>
</evidence>
<evidence type="ECO:0000256" key="9">
    <source>
        <dbReference type="ARBA" id="ARBA00023136"/>
    </source>
</evidence>
<protein>
    <recommendedName>
        <fullName evidence="11 14">Protoheme IX farnesyltransferase</fullName>
        <ecNumber evidence="3 14">2.5.1.141</ecNumber>
    </recommendedName>
    <alternativeName>
        <fullName evidence="12 14">Heme B farnesyltransferase</fullName>
    </alternativeName>
    <alternativeName>
        <fullName evidence="10 14">Heme O synthase</fullName>
    </alternativeName>
</protein>
<dbReference type="InterPro" id="IPR006369">
    <property type="entry name" value="Protohaem_IX_farnesylTrfase"/>
</dbReference>
<evidence type="ECO:0000256" key="3">
    <source>
        <dbReference type="ARBA" id="ARBA00012292"/>
    </source>
</evidence>
<feature type="transmembrane region" description="Helical" evidence="14">
    <location>
        <begin position="247"/>
        <end position="263"/>
    </location>
</feature>
<feature type="transmembrane region" description="Helical" evidence="14">
    <location>
        <begin position="173"/>
        <end position="191"/>
    </location>
</feature>
<dbReference type="NCBIfam" id="TIGR01473">
    <property type="entry name" value="cyoE_ctaB"/>
    <property type="match status" value="1"/>
</dbReference>
<dbReference type="EMBL" id="BAAAME010000002">
    <property type="protein sequence ID" value="GAA1731061.1"/>
    <property type="molecule type" value="Genomic_DNA"/>
</dbReference>
<feature type="transmembrane region" description="Helical" evidence="14">
    <location>
        <begin position="307"/>
        <end position="328"/>
    </location>
</feature>
<organism evidence="15 16">
    <name type="scientific">Aeromicrobium alkaliterrae</name>
    <dbReference type="NCBI Taxonomy" id="302168"/>
    <lineage>
        <taxon>Bacteria</taxon>
        <taxon>Bacillati</taxon>
        <taxon>Actinomycetota</taxon>
        <taxon>Actinomycetes</taxon>
        <taxon>Propionibacteriales</taxon>
        <taxon>Nocardioidaceae</taxon>
        <taxon>Aeromicrobium</taxon>
    </lineage>
</organism>
<evidence type="ECO:0000313" key="15">
    <source>
        <dbReference type="EMBL" id="GAA1731061.1"/>
    </source>
</evidence>
<keyword evidence="8 14" id="KW-0350">Heme biosynthesis</keyword>
<dbReference type="Pfam" id="PF01040">
    <property type="entry name" value="UbiA"/>
    <property type="match status" value="1"/>
</dbReference>
<evidence type="ECO:0000256" key="4">
    <source>
        <dbReference type="ARBA" id="ARBA00022475"/>
    </source>
</evidence>
<evidence type="ECO:0000256" key="13">
    <source>
        <dbReference type="ARBA" id="ARBA00047690"/>
    </source>
</evidence>
<keyword evidence="5 14" id="KW-0808">Transferase</keyword>
<dbReference type="CDD" id="cd13957">
    <property type="entry name" value="PT_UbiA_Cox10"/>
    <property type="match status" value="1"/>
</dbReference>
<dbReference type="InterPro" id="IPR044878">
    <property type="entry name" value="UbiA_sf"/>
</dbReference>
<comment type="pathway">
    <text evidence="2 14">Porphyrin-containing compound metabolism; heme O biosynthesis; heme O from protoheme: step 1/1.</text>
</comment>
<evidence type="ECO:0000256" key="6">
    <source>
        <dbReference type="ARBA" id="ARBA00022692"/>
    </source>
</evidence>
<dbReference type="NCBIfam" id="NF003349">
    <property type="entry name" value="PRK04375.1-2"/>
    <property type="match status" value="1"/>
</dbReference>
<keyword evidence="7 14" id="KW-1133">Transmembrane helix</keyword>
<evidence type="ECO:0000256" key="5">
    <source>
        <dbReference type="ARBA" id="ARBA00022679"/>
    </source>
</evidence>
<gene>
    <name evidence="14" type="primary">ctaB</name>
    <name evidence="15" type="ORF">GCM10009710_09600</name>
</gene>
<feature type="transmembrane region" description="Helical" evidence="14">
    <location>
        <begin position="145"/>
        <end position="166"/>
    </location>
</feature>
<comment type="caution">
    <text evidence="15">The sequence shown here is derived from an EMBL/GenBank/DDBJ whole genome shotgun (WGS) entry which is preliminary data.</text>
</comment>
<sequence length="334" mass="36685">MGRPGLGDAVTSSLLGWLRLVRVSLVDAEQPKVETSSRDVVGAYVALMKPRIIELLLLTTVPVMFLAARAIPDLWLVVATVVGGTLSAGSANALNCVVDADIDQKMNRTKRRPLVRHQVSTRSALVFGLVLGVVSTLWLGFFVNWLSSLLALTANIFYVVGYTMLLKRRTSQNIVWGGAAGCFPAMIGWTAVTNELAWTPVVLFLIVFFWTPPHFWSLGMRYREDYAAADVPMLPSVTSSREVGRQIVAYSWIMFATSLALWPVAGMGWFYPATAIVLGIVFLVEAYDLQSRARDTEDLSIIKPMRLFHFSNAYLALLFVAAAADPFIHGALLG</sequence>
<evidence type="ECO:0000256" key="12">
    <source>
        <dbReference type="ARBA" id="ARBA00042475"/>
    </source>
</evidence>
<keyword evidence="6 14" id="KW-0812">Transmembrane</keyword>
<dbReference type="PANTHER" id="PTHR43448:SF7">
    <property type="entry name" value="4-HYDROXYBENZOATE SOLANESYLTRANSFERASE"/>
    <property type="match status" value="1"/>
</dbReference>
<feature type="transmembrane region" description="Helical" evidence="14">
    <location>
        <begin position="119"/>
        <end position="139"/>
    </location>
</feature>
<comment type="catalytic activity">
    <reaction evidence="13 14">
        <text>heme b + (2E,6E)-farnesyl diphosphate + H2O = Fe(II)-heme o + diphosphate</text>
        <dbReference type="Rhea" id="RHEA:28070"/>
        <dbReference type="ChEBI" id="CHEBI:15377"/>
        <dbReference type="ChEBI" id="CHEBI:33019"/>
        <dbReference type="ChEBI" id="CHEBI:60344"/>
        <dbReference type="ChEBI" id="CHEBI:60530"/>
        <dbReference type="ChEBI" id="CHEBI:175763"/>
        <dbReference type="EC" id="2.5.1.141"/>
    </reaction>
</comment>
<evidence type="ECO:0000256" key="1">
    <source>
        <dbReference type="ARBA" id="ARBA00004651"/>
    </source>
</evidence>
<accession>A0ABN2JL31</accession>
<dbReference type="Proteomes" id="UP001501057">
    <property type="component" value="Unassembled WGS sequence"/>
</dbReference>
<evidence type="ECO:0000313" key="16">
    <source>
        <dbReference type="Proteomes" id="UP001501057"/>
    </source>
</evidence>
<name>A0ABN2JL31_9ACTN</name>
<comment type="miscellaneous">
    <text evidence="14">Carbon 2 of the heme B porphyrin ring is defined according to the Fischer nomenclature.</text>
</comment>
<proteinExistence type="inferred from homology"/>
<feature type="transmembrane region" description="Helical" evidence="14">
    <location>
        <begin position="52"/>
        <end position="68"/>
    </location>
</feature>